<evidence type="ECO:0000313" key="3">
    <source>
        <dbReference type="Proteomes" id="UP000051950"/>
    </source>
</evidence>
<accession>A0A0T5VQ06</accession>
<evidence type="ECO:0008006" key="4">
    <source>
        <dbReference type="Google" id="ProtNLM"/>
    </source>
</evidence>
<dbReference type="EMBL" id="LMZQ01000006">
    <property type="protein sequence ID" value="KRT15942.1"/>
    <property type="molecule type" value="Genomic_DNA"/>
</dbReference>
<gene>
    <name evidence="2" type="ORF">ASU31_10555</name>
</gene>
<dbReference type="STRING" id="687842.ASU31_10555"/>
<feature type="transmembrane region" description="Helical" evidence="1">
    <location>
        <begin position="51"/>
        <end position="71"/>
    </location>
</feature>
<keyword evidence="1" id="KW-0812">Transmembrane</keyword>
<proteinExistence type="predicted"/>
<keyword evidence="3" id="KW-1185">Reference proteome</keyword>
<dbReference type="Pfam" id="PF13571">
    <property type="entry name" value="DUF4133"/>
    <property type="match status" value="1"/>
</dbReference>
<feature type="transmembrane region" description="Helical" evidence="1">
    <location>
        <begin position="24"/>
        <end position="45"/>
    </location>
</feature>
<keyword evidence="1" id="KW-0472">Membrane</keyword>
<sequence>MGIVYQINKGVGKPIEFRGLQGQYIAYLAVGLVVLLLLFTGLYLLGTPLVALLPLVMGLGAALFFGVFALSKRFGVHGLAKFMARRGIPVYLKFSSRRVFTGLRVLQGNKERQARR</sequence>
<evidence type="ECO:0000313" key="2">
    <source>
        <dbReference type="EMBL" id="KRT15942.1"/>
    </source>
</evidence>
<keyword evidence="1" id="KW-1133">Transmembrane helix</keyword>
<dbReference type="OrthoDB" id="1273979at2"/>
<dbReference type="RefSeq" id="WP_057932292.1">
    <property type="nucleotide sequence ID" value="NZ_LMZQ01000006.1"/>
</dbReference>
<protein>
    <recommendedName>
        <fullName evidence="4">Conjugal transfer protein TraF</fullName>
    </recommendedName>
</protein>
<evidence type="ECO:0000256" key="1">
    <source>
        <dbReference type="SAM" id="Phobius"/>
    </source>
</evidence>
<dbReference type="Proteomes" id="UP000051950">
    <property type="component" value="Unassembled WGS sequence"/>
</dbReference>
<comment type="caution">
    <text evidence="2">The sequence shown here is derived from an EMBL/GenBank/DDBJ whole genome shotgun (WGS) entry which is preliminary data.</text>
</comment>
<dbReference type="AlphaFoldDB" id="A0A0T5VQ06"/>
<organism evidence="2 3">
    <name type="scientific">Pedobacter ginsenosidimutans</name>
    <dbReference type="NCBI Taxonomy" id="687842"/>
    <lineage>
        <taxon>Bacteria</taxon>
        <taxon>Pseudomonadati</taxon>
        <taxon>Bacteroidota</taxon>
        <taxon>Sphingobacteriia</taxon>
        <taxon>Sphingobacteriales</taxon>
        <taxon>Sphingobacteriaceae</taxon>
        <taxon>Pedobacter</taxon>
    </lineage>
</organism>
<dbReference type="InterPro" id="IPR025407">
    <property type="entry name" value="DUF4133"/>
</dbReference>
<name>A0A0T5VQ06_9SPHI</name>
<reference evidence="2 3" key="1">
    <citation type="submission" date="2015-11" db="EMBL/GenBank/DDBJ databases">
        <title>Sequence of Pedobacter ginsenosidimutans.</title>
        <authorList>
            <person name="Carson E."/>
            <person name="Keyser V."/>
            <person name="Newman J."/>
            <person name="Miller J."/>
        </authorList>
    </citation>
    <scope>NUCLEOTIDE SEQUENCE [LARGE SCALE GENOMIC DNA]</scope>
    <source>
        <strain evidence="2 3">KACC 14530</strain>
    </source>
</reference>